<feature type="region of interest" description="Disordered" evidence="1">
    <location>
        <begin position="50"/>
        <end position="71"/>
    </location>
</feature>
<gene>
    <name evidence="2" type="ORF">CAUJ_LOCUS2622</name>
</gene>
<accession>A0A8S1GVH9</accession>
<evidence type="ECO:0000313" key="2">
    <source>
        <dbReference type="EMBL" id="CAD6186703.1"/>
    </source>
</evidence>
<comment type="caution">
    <text evidence="2">The sequence shown here is derived from an EMBL/GenBank/DDBJ whole genome shotgun (WGS) entry which is preliminary data.</text>
</comment>
<name>A0A8S1GVH9_9PELO</name>
<keyword evidence="3" id="KW-1185">Reference proteome</keyword>
<reference evidence="2" key="1">
    <citation type="submission" date="2020-10" db="EMBL/GenBank/DDBJ databases">
        <authorList>
            <person name="Kikuchi T."/>
        </authorList>
    </citation>
    <scope>NUCLEOTIDE SEQUENCE</scope>
    <source>
        <strain evidence="2">NKZ352</strain>
    </source>
</reference>
<proteinExistence type="predicted"/>
<feature type="compositionally biased region" description="Polar residues" evidence="1">
    <location>
        <begin position="50"/>
        <end position="63"/>
    </location>
</feature>
<evidence type="ECO:0000256" key="1">
    <source>
        <dbReference type="SAM" id="MobiDB-lite"/>
    </source>
</evidence>
<sequence>MSDSGATIRCNSTWEEVAETSEAGRYSGEAPESRQISCLHQAYYLLSKNNAEGTPSCPTSPAKITTPFRRL</sequence>
<dbReference type="AlphaFoldDB" id="A0A8S1GVH9"/>
<protein>
    <submittedName>
        <fullName evidence="2">Uncharacterized protein</fullName>
    </submittedName>
</protein>
<dbReference type="EMBL" id="CAJGYM010000005">
    <property type="protein sequence ID" value="CAD6186703.1"/>
    <property type="molecule type" value="Genomic_DNA"/>
</dbReference>
<organism evidence="2 3">
    <name type="scientific">Caenorhabditis auriculariae</name>
    <dbReference type="NCBI Taxonomy" id="2777116"/>
    <lineage>
        <taxon>Eukaryota</taxon>
        <taxon>Metazoa</taxon>
        <taxon>Ecdysozoa</taxon>
        <taxon>Nematoda</taxon>
        <taxon>Chromadorea</taxon>
        <taxon>Rhabditida</taxon>
        <taxon>Rhabditina</taxon>
        <taxon>Rhabditomorpha</taxon>
        <taxon>Rhabditoidea</taxon>
        <taxon>Rhabditidae</taxon>
        <taxon>Peloderinae</taxon>
        <taxon>Caenorhabditis</taxon>
    </lineage>
</organism>
<evidence type="ECO:0000313" key="3">
    <source>
        <dbReference type="Proteomes" id="UP000835052"/>
    </source>
</evidence>
<dbReference type="Proteomes" id="UP000835052">
    <property type="component" value="Unassembled WGS sequence"/>
</dbReference>